<accession>A0A3Q0JJ55</accession>
<dbReference type="STRING" id="121845.A0A3Q0JJ55"/>
<protein>
    <submittedName>
        <fullName evidence="2">Uncharacterized protein LOC113472828</fullName>
    </submittedName>
</protein>
<dbReference type="GeneID" id="113472828"/>
<organism evidence="1 2">
    <name type="scientific">Diaphorina citri</name>
    <name type="common">Asian citrus psyllid</name>
    <dbReference type="NCBI Taxonomy" id="121845"/>
    <lineage>
        <taxon>Eukaryota</taxon>
        <taxon>Metazoa</taxon>
        <taxon>Ecdysozoa</taxon>
        <taxon>Arthropoda</taxon>
        <taxon>Hexapoda</taxon>
        <taxon>Insecta</taxon>
        <taxon>Pterygota</taxon>
        <taxon>Neoptera</taxon>
        <taxon>Paraneoptera</taxon>
        <taxon>Hemiptera</taxon>
        <taxon>Sternorrhyncha</taxon>
        <taxon>Psylloidea</taxon>
        <taxon>Psyllidae</taxon>
        <taxon>Diaphorininae</taxon>
        <taxon>Diaphorina</taxon>
    </lineage>
</organism>
<dbReference type="PaxDb" id="121845-A0A3Q0JJ55"/>
<evidence type="ECO:0000313" key="1">
    <source>
        <dbReference type="Proteomes" id="UP000079169"/>
    </source>
</evidence>
<sequence>MEYGIPFWAGSSSADSIFKLQKRALRSIFNLNRRSSCRGLFRENQILTFYGSFILRLLSLVHTHQEQFPTLSHQYPTRGGNRHLLVPRVDHSSYYYIGVVYYNQIPATWRTKDRDTFENILREKLMVLEPYSLQEFLETGLA</sequence>
<reference evidence="2" key="1">
    <citation type="submission" date="2025-08" db="UniProtKB">
        <authorList>
            <consortium name="RefSeq"/>
        </authorList>
    </citation>
    <scope>IDENTIFICATION</scope>
</reference>
<dbReference type="RefSeq" id="XP_026688421.1">
    <property type="nucleotide sequence ID" value="XM_026832620.1"/>
</dbReference>
<dbReference type="KEGG" id="dci:113472828"/>
<gene>
    <name evidence="2" type="primary">LOC113472828</name>
</gene>
<keyword evidence="1" id="KW-1185">Reference proteome</keyword>
<name>A0A3Q0JJ55_DIACI</name>
<proteinExistence type="predicted"/>
<evidence type="ECO:0000313" key="2">
    <source>
        <dbReference type="RefSeq" id="XP_026688421.1"/>
    </source>
</evidence>
<dbReference type="AlphaFoldDB" id="A0A3Q0JJ55"/>
<dbReference type="Proteomes" id="UP000079169">
    <property type="component" value="Unplaced"/>
</dbReference>